<evidence type="ECO:0000313" key="4">
    <source>
        <dbReference type="EMBL" id="CAK9099726.1"/>
    </source>
</evidence>
<protein>
    <submittedName>
        <fullName evidence="4">Metacaspase-1</fullName>
    </submittedName>
</protein>
<dbReference type="Proteomes" id="UP001642464">
    <property type="component" value="Unassembled WGS sequence"/>
</dbReference>
<sequence>MPGGGTKTGRSEPSIAVLVPLERSSLHVSLHTRHRKLQLFGSDATGGCLSSWLVGHVNGPIYRPILIGVMHAVMQCPERTPWVDDLYDTTGRIVEPKNFKNIKRTIQLKGSSASLEGSFLHVALYHQRMLRDDKRAAEAHLPFTRLAKGFSGWVSLEHKEKYAGSIFIDVVLADGPPPRAQRTATVSSTGTVPTPRSRAQSEEVAEQMAILASIQQSSPENRDARAPAQPARPTQSSAVAWPEWPSQAPTAPAAPPLPAPTTPPALPEPAEPPEWMPWPRFSAALQRGEPLRAPSARCAHSVASGRRKALLIALNYPGTPAERRCGRNDLERVTQILLRLGFQEEWILKLSDCEPGTDRPSKSNFVAALQWLTHNVVSGDVLFFHYSGHSALHEEGNALLDAYCPSDFAEAGHLPSRDCYELVSTLPKGVRLTMLVDCCVPCSCPQLPFQWNAQSLQWSEDADASSLAPTAAADIVGLGGASEAEMSPEQLTEALRAEQGPITEAFLQAMQELAARRKGPVTFAELLEGASLRLQGTAHAFLQLSATRLFDPKSRSFRFFDAIETCWTRRRMTEARLMEFHSPMELTMIINAASKLRISDEELYHRFVTHIQSRMGTEAFHVRDISVIVTALARVNCVDAKTMSRFCDGVVPTLPEATPLELARLMYACMSVSCHAHDLFTACVLHNREKASSMDPTALSNAAYAFGQCFEVAEVSHLRYLQKIFRHLRLASVASLPLFLPREIVGLLKTYARWQITFDCGQLCKVADRMLACKKHFDMETTVNGLHCLALLMQRNAVRGESGSSQAAWEAHVGHGRGFVVKVVMVVMQRKCVVEKTGLLPWMLGAVMLDLIRS</sequence>
<dbReference type="Gene3D" id="3.40.50.12660">
    <property type="match status" value="1"/>
</dbReference>
<feature type="domain" description="Peptidase C14 caspase" evidence="3">
    <location>
        <begin position="306"/>
        <end position="534"/>
    </location>
</feature>
<feature type="region of interest" description="Disordered" evidence="2">
    <location>
        <begin position="177"/>
        <end position="269"/>
    </location>
</feature>
<feature type="compositionally biased region" description="Pro residues" evidence="2">
    <location>
        <begin position="252"/>
        <end position="269"/>
    </location>
</feature>
<organism evidence="4 5">
    <name type="scientific">Durusdinium trenchii</name>
    <dbReference type="NCBI Taxonomy" id="1381693"/>
    <lineage>
        <taxon>Eukaryota</taxon>
        <taxon>Sar</taxon>
        <taxon>Alveolata</taxon>
        <taxon>Dinophyceae</taxon>
        <taxon>Suessiales</taxon>
        <taxon>Symbiodiniaceae</taxon>
        <taxon>Durusdinium</taxon>
    </lineage>
</organism>
<comment type="similarity">
    <text evidence="1">Belongs to the peptidase C14B family.</text>
</comment>
<proteinExistence type="inferred from homology"/>
<gene>
    <name evidence="4" type="ORF">SCF082_LOCUS46701</name>
</gene>
<feature type="compositionally biased region" description="Low complexity" evidence="2">
    <location>
        <begin position="226"/>
        <end position="238"/>
    </location>
</feature>
<feature type="compositionally biased region" description="Polar residues" evidence="2">
    <location>
        <begin position="182"/>
        <end position="198"/>
    </location>
</feature>
<dbReference type="InterPro" id="IPR011600">
    <property type="entry name" value="Pept_C14_caspase"/>
</dbReference>
<accession>A0ABP0RKF3</accession>
<evidence type="ECO:0000313" key="5">
    <source>
        <dbReference type="Proteomes" id="UP001642464"/>
    </source>
</evidence>
<dbReference type="Pfam" id="PF00656">
    <property type="entry name" value="Peptidase_C14"/>
    <property type="match status" value="1"/>
</dbReference>
<comment type="caution">
    <text evidence="4">The sequence shown here is derived from an EMBL/GenBank/DDBJ whole genome shotgun (WGS) entry which is preliminary data.</text>
</comment>
<reference evidence="4 5" key="1">
    <citation type="submission" date="2024-02" db="EMBL/GenBank/DDBJ databases">
        <authorList>
            <person name="Chen Y."/>
            <person name="Shah S."/>
            <person name="Dougan E. K."/>
            <person name="Thang M."/>
            <person name="Chan C."/>
        </authorList>
    </citation>
    <scope>NUCLEOTIDE SEQUENCE [LARGE SCALE GENOMIC DNA]</scope>
</reference>
<dbReference type="PANTHER" id="PTHR48104:SF30">
    <property type="entry name" value="METACASPASE-1"/>
    <property type="match status" value="1"/>
</dbReference>
<dbReference type="PANTHER" id="PTHR48104">
    <property type="entry name" value="METACASPASE-4"/>
    <property type="match status" value="1"/>
</dbReference>
<dbReference type="InterPro" id="IPR050452">
    <property type="entry name" value="Metacaspase"/>
</dbReference>
<evidence type="ECO:0000256" key="2">
    <source>
        <dbReference type="SAM" id="MobiDB-lite"/>
    </source>
</evidence>
<dbReference type="EMBL" id="CAXAMM010041496">
    <property type="protein sequence ID" value="CAK9099726.1"/>
    <property type="molecule type" value="Genomic_DNA"/>
</dbReference>
<evidence type="ECO:0000256" key="1">
    <source>
        <dbReference type="ARBA" id="ARBA00009005"/>
    </source>
</evidence>
<keyword evidence="5" id="KW-1185">Reference proteome</keyword>
<evidence type="ECO:0000259" key="3">
    <source>
        <dbReference type="Pfam" id="PF00656"/>
    </source>
</evidence>
<name>A0ABP0RKF3_9DINO</name>